<dbReference type="PANTHER" id="PTHR47976">
    <property type="entry name" value="G-TYPE LECTIN S-RECEPTOR-LIKE SERINE/THREONINE-PROTEIN KINASE SD2-5"/>
    <property type="match status" value="1"/>
</dbReference>
<dbReference type="Gene3D" id="2.90.10.10">
    <property type="entry name" value="Bulb-type lectin domain"/>
    <property type="match status" value="1"/>
</dbReference>
<keyword evidence="3" id="KW-0325">Glycoprotein</keyword>
<evidence type="ECO:0000256" key="4">
    <source>
        <dbReference type="SAM" id="Phobius"/>
    </source>
</evidence>
<evidence type="ECO:0000256" key="3">
    <source>
        <dbReference type="ARBA" id="ARBA00023180"/>
    </source>
</evidence>
<evidence type="ECO:0000256" key="2">
    <source>
        <dbReference type="ARBA" id="ARBA00023157"/>
    </source>
</evidence>
<dbReference type="CDD" id="cd00028">
    <property type="entry name" value="B_lectin"/>
    <property type="match status" value="1"/>
</dbReference>
<feature type="transmembrane region" description="Helical" evidence="4">
    <location>
        <begin position="539"/>
        <end position="560"/>
    </location>
</feature>
<comment type="caution">
    <text evidence="6">The sequence shown here is derived from an EMBL/GenBank/DDBJ whole genome shotgun (WGS) entry which is preliminary data.</text>
</comment>
<reference evidence="6" key="2">
    <citation type="journal article" date="2018" name="Sci. Data">
        <title>The draft genome sequence of cork oak.</title>
        <authorList>
            <person name="Ramos A.M."/>
            <person name="Usie A."/>
            <person name="Barbosa P."/>
            <person name="Barros P.M."/>
            <person name="Capote T."/>
            <person name="Chaves I."/>
            <person name="Simoes F."/>
            <person name="Abreu I."/>
            <person name="Carrasquinho I."/>
            <person name="Faro C."/>
            <person name="Guimaraes J.B."/>
            <person name="Mendonca D."/>
            <person name="Nobrega F."/>
            <person name="Rodrigues L."/>
            <person name="Saibo N.J.M."/>
            <person name="Varela M.C."/>
            <person name="Egas C."/>
            <person name="Matos J."/>
            <person name="Miguel C.M."/>
            <person name="Oliveira M.M."/>
            <person name="Ricardo C.P."/>
            <person name="Goncalves S."/>
        </authorList>
    </citation>
    <scope>NUCLEOTIDE SEQUENCE [LARGE SCALE GENOMIC DNA]</scope>
    <source>
        <strain evidence="6">HL8</strain>
    </source>
</reference>
<reference evidence="6" key="1">
    <citation type="submission" date="2017-12" db="EMBL/GenBank/DDBJ databases">
        <authorList>
            <person name="Barbosa P."/>
            <person name="Usie A."/>
            <person name="Ramos A.M."/>
        </authorList>
    </citation>
    <scope>NUCLEOTIDE SEQUENCE</scope>
    <source>
        <strain evidence="6">HL8</strain>
        <tissue evidence="6">Leaves</tissue>
    </source>
</reference>
<dbReference type="GO" id="GO:0016301">
    <property type="term" value="F:kinase activity"/>
    <property type="evidence" value="ECO:0007669"/>
    <property type="project" value="UniProtKB-KW"/>
</dbReference>
<evidence type="ECO:0000313" key="6">
    <source>
        <dbReference type="EMBL" id="KAK7859435.1"/>
    </source>
</evidence>
<keyword evidence="4" id="KW-1133">Transmembrane helix</keyword>
<dbReference type="AlphaFoldDB" id="A0AAW0M705"/>
<dbReference type="InterPro" id="IPR000858">
    <property type="entry name" value="S_locus_glycoprot_dom"/>
</dbReference>
<sequence length="1001" mass="111393">MALRIFVPCVLIVFSNFYGLHGQISPNTSINSGITAGSNDSLLSLNGDFAFGFYALQNGLYLVGVWFDGIPEKTLVWSANRDSPAEQGSKIKLTIAGDFIIAYANGSILQIYSGYDTSLGTMQNDGNFVLRDGSSRIVWQSFDSPTNTLLPGQVLVQSQKLYSNAKGSSNSNYSTGDFMLEMQFDGNLVLSAYHFADPGYWTTQTFAANVRLVFHKSASLYLVNGTEDEIYSITKNLSSLVEDYYHRVTVEDGGNFQQYIYHKRNGSGWKRVWRVNDDPCFVNSVCGIYAMCTSPDNETVSCSCLPGYLQVDPRDVSKGCYQENMYMRFESDRHLRVYEWKQKSLEWKEVADLLTADIGNCGYPTVCDGYSICSNGKCSCPEPKDDRRYFKQINDSRPERGCSLVTPLSCEASINQYFLELTNITSVGDCYLSFQNFSLKHAEVKDSYTSTAYIKICKLHGAEVVDMMRVVAWCLQSDFTKRPSMSVVVKVLEGVVDVEENLDYNFCNPPIPNPRARVMYNEVNVGSATALLDSTMGISWVWCGVLLYLVLFLIPFPNLVTALPQGYLKASPSTSWTNSLSAPDSVKFRDGSTVRIILTSGSSGLVFACGFFCNQTCKDYLFAIFFLYIDKVGMGKVREDVGPRVVWSANQKNPVSINATLQLSSERGLVLQDANGTIAWSTNSSSKSVAGINMTEAGNLILLDENDAASWQSFDHPTDSLVARQTLDAGQNLTSEGGLFALSVTGEEMLFSFNSNPPITYYSGSSSIDLRDDFNTSASLEVYYNGLSLYPYIYDGSYFYPQLQSLQYVRLGADGHLRRYAWQKQSSEWKEDDILKEYLDYCDYPMACGNYGICRNAQCSCPVPKSINGTTYFKLTNGTLPDRGCSLVTPLSCDASQNQFLLACQNVTYFSYIRELQFTDLEGCKKACLKVCSCKAAILHSYSQNHFLGDCHLLSGILSLKSGNRNSSGDLILAASMYIKVQNLPRAIPSRRGKKRNRFEE</sequence>
<dbReference type="InterPro" id="IPR036426">
    <property type="entry name" value="Bulb-type_lectin_dom_sf"/>
</dbReference>
<dbReference type="InterPro" id="IPR001480">
    <property type="entry name" value="Bulb-type_lectin_dom"/>
</dbReference>
<dbReference type="Pfam" id="PF00954">
    <property type="entry name" value="S_locus_glycop"/>
    <property type="match status" value="2"/>
</dbReference>
<dbReference type="FunFam" id="2.90.10.10:FF:000039">
    <property type="entry name" value="G-type lectin S-receptor-like serine/threonine-protein kinase SD2-5"/>
    <property type="match status" value="1"/>
</dbReference>
<keyword evidence="4" id="KW-0812">Transmembrane</keyword>
<dbReference type="Gene3D" id="2.90.10.30">
    <property type="match status" value="2"/>
</dbReference>
<dbReference type="SUPFAM" id="SSF51110">
    <property type="entry name" value="alpha-D-mannose-specific plant lectins"/>
    <property type="match status" value="2"/>
</dbReference>
<evidence type="ECO:0000259" key="5">
    <source>
        <dbReference type="PROSITE" id="PS50927"/>
    </source>
</evidence>
<name>A0AAW0M705_QUESU</name>
<feature type="domain" description="Bulb-type lectin" evidence="5">
    <location>
        <begin position="571"/>
        <end position="715"/>
    </location>
</feature>
<dbReference type="InterPro" id="IPR051343">
    <property type="entry name" value="G-type_lectin_kinases/EP1-like"/>
</dbReference>
<keyword evidence="4" id="KW-0472">Membrane</keyword>
<feature type="domain" description="Bulb-type lectin" evidence="5">
    <location>
        <begin position="27"/>
        <end position="143"/>
    </location>
</feature>
<dbReference type="GO" id="GO:0048544">
    <property type="term" value="P:recognition of pollen"/>
    <property type="evidence" value="ECO:0007669"/>
    <property type="project" value="InterPro"/>
</dbReference>
<reference evidence="6" key="3">
    <citation type="submission" date="2023-07" db="EMBL/GenBank/DDBJ databases">
        <title>An improved reference 1 genome and first organelle genomes of Quercus suber.</title>
        <authorList>
            <consortium name="Genosuber Consortium"/>
            <person name="Usie A."/>
            <person name="Serra O."/>
            <person name="Barros P."/>
        </authorList>
    </citation>
    <scope>NUCLEOTIDE SEQUENCE</scope>
    <source>
        <strain evidence="6">HL8</strain>
        <tissue evidence="6">Leaves</tissue>
    </source>
</reference>
<keyword evidence="6" id="KW-0808">Transferase</keyword>
<dbReference type="PROSITE" id="PS50927">
    <property type="entry name" value="BULB_LECTIN"/>
    <property type="match status" value="2"/>
</dbReference>
<dbReference type="FunFam" id="2.90.10.30:FF:000003">
    <property type="entry name" value="Os04g0303100 protein"/>
    <property type="match status" value="2"/>
</dbReference>
<keyword evidence="1" id="KW-0732">Signal</keyword>
<evidence type="ECO:0000256" key="1">
    <source>
        <dbReference type="ARBA" id="ARBA00022729"/>
    </source>
</evidence>
<dbReference type="Pfam" id="PF01453">
    <property type="entry name" value="B_lectin"/>
    <property type="match status" value="2"/>
</dbReference>
<dbReference type="SMART" id="SM00108">
    <property type="entry name" value="B_lectin"/>
    <property type="match status" value="2"/>
</dbReference>
<proteinExistence type="predicted"/>
<dbReference type="PANTHER" id="PTHR47976:SF30">
    <property type="entry name" value="RECEPTOR-LIKE SERINE_THREONINE-PROTEIN KINASE"/>
    <property type="match status" value="1"/>
</dbReference>
<keyword evidence="2" id="KW-1015">Disulfide bond</keyword>
<organism evidence="6">
    <name type="scientific">Quercus suber</name>
    <name type="common">Cork oak</name>
    <dbReference type="NCBI Taxonomy" id="58331"/>
    <lineage>
        <taxon>Eukaryota</taxon>
        <taxon>Viridiplantae</taxon>
        <taxon>Streptophyta</taxon>
        <taxon>Embryophyta</taxon>
        <taxon>Tracheophyta</taxon>
        <taxon>Spermatophyta</taxon>
        <taxon>Magnoliopsida</taxon>
        <taxon>eudicotyledons</taxon>
        <taxon>Gunneridae</taxon>
        <taxon>Pentapetalae</taxon>
        <taxon>rosids</taxon>
        <taxon>fabids</taxon>
        <taxon>Fagales</taxon>
        <taxon>Fagaceae</taxon>
        <taxon>Quercus</taxon>
    </lineage>
</organism>
<keyword evidence="6" id="KW-0418">Kinase</keyword>
<gene>
    <name evidence="6" type="primary">LECRK1_13</name>
    <name evidence="6" type="ORF">CFP56_005962</name>
</gene>
<protein>
    <submittedName>
        <fullName evidence="6">G-type lectin s-receptor-like serine/threonine-protein kinase lecrk1</fullName>
    </submittedName>
</protein>
<accession>A0AAW0M705</accession>
<dbReference type="EMBL" id="PKMF04000012">
    <property type="protein sequence ID" value="KAK7859435.1"/>
    <property type="molecule type" value="Genomic_DNA"/>
</dbReference>